<accession>A0A7S0PJM4</accession>
<dbReference type="AlphaFoldDB" id="A0A7S0PJM4"/>
<protein>
    <submittedName>
        <fullName evidence="2">Uncharacterized protein</fullName>
    </submittedName>
</protein>
<name>A0A7S0PJM4_9CHLO</name>
<evidence type="ECO:0000313" key="2">
    <source>
        <dbReference type="EMBL" id="CAD8578681.1"/>
    </source>
</evidence>
<feature type="region of interest" description="Disordered" evidence="1">
    <location>
        <begin position="958"/>
        <end position="998"/>
    </location>
</feature>
<organism evidence="2">
    <name type="scientific">Ostreococcus mediterraneus</name>
    <dbReference type="NCBI Taxonomy" id="1486918"/>
    <lineage>
        <taxon>Eukaryota</taxon>
        <taxon>Viridiplantae</taxon>
        <taxon>Chlorophyta</taxon>
        <taxon>Mamiellophyceae</taxon>
        <taxon>Mamiellales</taxon>
        <taxon>Bathycoccaceae</taxon>
        <taxon>Ostreococcus</taxon>
    </lineage>
</organism>
<gene>
    <name evidence="2" type="ORF">OMED0929_LOCUS1865</name>
</gene>
<reference evidence="2" key="1">
    <citation type="submission" date="2021-01" db="EMBL/GenBank/DDBJ databases">
        <authorList>
            <person name="Corre E."/>
            <person name="Pelletier E."/>
            <person name="Niang G."/>
            <person name="Scheremetjew M."/>
            <person name="Finn R."/>
            <person name="Kale V."/>
            <person name="Holt S."/>
            <person name="Cochrane G."/>
            <person name="Meng A."/>
            <person name="Brown T."/>
            <person name="Cohen L."/>
        </authorList>
    </citation>
    <scope>NUCLEOTIDE SEQUENCE</scope>
    <source>
        <strain evidence="2">Clade-D-RCC2572</strain>
    </source>
</reference>
<dbReference type="PROSITE" id="PS51257">
    <property type="entry name" value="PROKAR_LIPOPROTEIN"/>
    <property type="match status" value="1"/>
</dbReference>
<dbReference type="EMBL" id="HBEW01002271">
    <property type="protein sequence ID" value="CAD8578681.1"/>
    <property type="molecule type" value="Transcribed_RNA"/>
</dbReference>
<evidence type="ECO:0000256" key="1">
    <source>
        <dbReference type="SAM" id="MobiDB-lite"/>
    </source>
</evidence>
<proteinExistence type="predicted"/>
<sequence length="998" mass="108720">MSGQPRQVCFLIDARASSSLTSSSSLSSSCIGDGRRRRAAVSAEVGTFVARALERATDALKQVAPTAAGVKFSVRMCDAMLAPHAFDARVREIDSESMETSTSERVFAFGEFYACTSRDLDCAMTRVDDIMVSYGERYSNATEIVGRVHADGLDDTKSWLVNLTRNIGAVTNDFEQKSFGAGLGAFGDDDASDGYDYSVVFIVAPLPARVPVHGLDAAAVLKSFKGIEDRFKRDKIRAHLMFTGPEPTGMFGDILRDVFRKFQGAVFPLDAAVRIAQWVPLYSALGQFSAARSSKIKEGETHADDSYGDIDIVVETGSNALRLGNVRASRCDGSIAITAFINRSEIPAPSLLIETQTIVSFDDSPVRALSAMLVLKNVAAIIRWDSRGSQHAGILEPLTCASFLITMTRAPHEDANQSPKTKDMFTAFGQILSQRSSLGSLENIEALLTGVRDDLQDKTYSPPSTQDLALTQLTNDSLGTQPSQVQHAPVELHTLEEAFSTDQTRGVMQAASRLESWYASRDFAVNTRTMLARLHSENTKRERATKSTKEELISALDTKFKSMLKAHNGIVSPPRPVKAKRSLASTLMAAALDESQVSPWQGSPEDIEIAARSEYDAIVSKLKDGEDDLDPDLSELAGTLIYRFRKSLGAVDETIAMDDLINRLESTISVPTKKLALAYIKAPSKVAKRREYLLQAHIALQLAGLKVDSARSEARKETPEELEDRILEKKGQKKTMKNVAKLLNEITFVLVPSGLPGIMALMENDLIPKYNGNLPGTLRLLQDELGVSMEKAMPVADSSVALTPFSPVPLRRSPRKPKRPDALTYSRPIKEKQVMVPPPQSWHHFARGRTVQREVKVNVNPKSFAPPKPKLPGTSRQLIHELPLATPVPRGGNFDRGNARIAATPAVAKRPPLFSNVVAETPVVAGRPGVIAETPLGTQINPSQPNCLSTPISMSQVVRKFPSLTSMDDGQTPAPPKRTGTKPSPESTAKRSRFSDGK</sequence>